<gene>
    <name evidence="1" type="ORF">KIH27_20230</name>
</gene>
<accession>A0ABS5RNP0</accession>
<dbReference type="RefSeq" id="WP_214094762.1">
    <property type="nucleotide sequence ID" value="NZ_JAHCLR010000065.1"/>
</dbReference>
<name>A0ABS5RNP0_9MYCO</name>
<evidence type="ECO:0008006" key="3">
    <source>
        <dbReference type="Google" id="ProtNLM"/>
    </source>
</evidence>
<evidence type="ECO:0000313" key="2">
    <source>
        <dbReference type="Proteomes" id="UP001519535"/>
    </source>
</evidence>
<sequence>MAKAGKSLMDLIEIAAKRHDGASGRRLADLAQRAGHDISHATLNRLRQGTYASRPTDASIRAIAYLAEVPETVAFAAVGVRPPAADQYQVPAEAHRMNTRQRRALDELLKAFVVEQAAPTTPGLGALLAARDDLAAALATAESDPGPLAAAAHAAIAAIDDVAAALFSDAVGLGESHDDAAWVPAGDPTPVVYATGGR</sequence>
<protein>
    <recommendedName>
        <fullName evidence="3">Transcriptional regulator</fullName>
    </recommendedName>
</protein>
<evidence type="ECO:0000313" key="1">
    <source>
        <dbReference type="EMBL" id="MBS9535915.1"/>
    </source>
</evidence>
<dbReference type="EMBL" id="JAHCLR010000065">
    <property type="protein sequence ID" value="MBS9535915.1"/>
    <property type="molecule type" value="Genomic_DNA"/>
</dbReference>
<proteinExistence type="predicted"/>
<dbReference type="Proteomes" id="UP001519535">
    <property type="component" value="Unassembled WGS sequence"/>
</dbReference>
<organism evidence="1 2">
    <name type="scientific">Mycolicibacter acidiphilus</name>
    <dbReference type="NCBI Taxonomy" id="2835306"/>
    <lineage>
        <taxon>Bacteria</taxon>
        <taxon>Bacillati</taxon>
        <taxon>Actinomycetota</taxon>
        <taxon>Actinomycetes</taxon>
        <taxon>Mycobacteriales</taxon>
        <taxon>Mycobacteriaceae</taxon>
        <taxon>Mycolicibacter</taxon>
    </lineage>
</organism>
<keyword evidence="2" id="KW-1185">Reference proteome</keyword>
<reference evidence="1 2" key="1">
    <citation type="submission" date="2021-05" db="EMBL/GenBank/DDBJ databases">
        <title>Mycobacterium acidophilum sp. nov., an extremely acid-tolerant member of the genus Mycobacterium.</title>
        <authorList>
            <person name="Xia J."/>
        </authorList>
    </citation>
    <scope>NUCLEOTIDE SEQUENCE [LARGE SCALE GENOMIC DNA]</scope>
    <source>
        <strain evidence="1 2">M1</strain>
    </source>
</reference>
<comment type="caution">
    <text evidence="1">The sequence shown here is derived from an EMBL/GenBank/DDBJ whole genome shotgun (WGS) entry which is preliminary data.</text>
</comment>